<accession>A0A480GEP0</accession>
<keyword evidence="2" id="KW-0489">Methyltransferase</keyword>
<dbReference type="AlphaFoldDB" id="A0A480GEP0"/>
<keyword evidence="2" id="KW-0808">Transferase</keyword>
<dbReference type="EMBL" id="DQIR01071561">
    <property type="protein sequence ID" value="HDA27037.1"/>
    <property type="molecule type" value="Transcribed_RNA"/>
</dbReference>
<reference evidence="2" key="1">
    <citation type="journal article" date="2019" name="PeerJ">
        <title>Genes of the pig, Sus scrofa, reconstructed with EvidentialGene.</title>
        <authorList>
            <person name="Gilbert D.G."/>
        </authorList>
    </citation>
    <scope>NUCLEOTIDE SEQUENCE</scope>
</reference>
<organism evidence="2">
    <name type="scientific">Sus scrofa</name>
    <name type="common">Pig</name>
    <dbReference type="NCBI Taxonomy" id="9823"/>
    <lineage>
        <taxon>Eukaryota</taxon>
        <taxon>Metazoa</taxon>
        <taxon>Chordata</taxon>
        <taxon>Craniata</taxon>
        <taxon>Vertebrata</taxon>
        <taxon>Euteleostomi</taxon>
        <taxon>Mammalia</taxon>
        <taxon>Eutheria</taxon>
        <taxon>Laurasiatheria</taxon>
        <taxon>Artiodactyla</taxon>
        <taxon>Suina</taxon>
        <taxon>Suidae</taxon>
        <taxon>Sus</taxon>
    </lineage>
</organism>
<name>A0A480GEP0_PIG</name>
<dbReference type="EMBL" id="DQIR01055071">
    <property type="protein sequence ID" value="HDA10547.1"/>
    <property type="molecule type" value="Transcribed_RNA"/>
</dbReference>
<evidence type="ECO:0000256" key="1">
    <source>
        <dbReference type="SAM" id="MobiDB-lite"/>
    </source>
</evidence>
<feature type="region of interest" description="Disordered" evidence="1">
    <location>
        <begin position="119"/>
        <end position="140"/>
    </location>
</feature>
<sequence length="240" mass="25134">MASSLSCSDSYSCPSCSHSPGWAGSRSKACTQPCRDSSFPWRGLGLGVPGAKYSLLGCPELLPCEGGRGAESGGCPMLAEHLPPGSHALRGGGWGGQELQAPAQLKPPRAKASRAVRAPGGSTARCIQPGQQWPQEPWRSGTAPCPALWGDGSAPAALTGGPNAPRWSSRAFRSQFRPPWERPLPALTSSGDLTNHRTFSFPRKPIITCVSASVTARWSLVCPVSLEPMPQQRGAADHSG</sequence>
<evidence type="ECO:0000313" key="2">
    <source>
        <dbReference type="EMBL" id="HDA10547.1"/>
    </source>
</evidence>
<dbReference type="GO" id="GO:0032259">
    <property type="term" value="P:methylation"/>
    <property type="evidence" value="ECO:0007669"/>
    <property type="project" value="UniProtKB-KW"/>
</dbReference>
<feature type="region of interest" description="Disordered" evidence="1">
    <location>
        <begin position="1"/>
        <end position="20"/>
    </location>
</feature>
<feature type="compositionally biased region" description="Low complexity" evidence="1">
    <location>
        <begin position="1"/>
        <end position="19"/>
    </location>
</feature>
<protein>
    <submittedName>
        <fullName evidence="2">Lysine-specific demethylase 6B</fullName>
    </submittedName>
</protein>
<proteinExistence type="predicted"/>
<dbReference type="GO" id="GO:0008168">
    <property type="term" value="F:methyltransferase activity"/>
    <property type="evidence" value="ECO:0007669"/>
    <property type="project" value="UniProtKB-KW"/>
</dbReference>